<dbReference type="EMBL" id="CAXIEN010000063">
    <property type="protein sequence ID" value="CAL1272698.1"/>
    <property type="molecule type" value="Genomic_DNA"/>
</dbReference>
<evidence type="ECO:0000313" key="1">
    <source>
        <dbReference type="EMBL" id="CAL1272698.1"/>
    </source>
</evidence>
<name>A0AAV1ZNG1_9ARAC</name>
<sequence>VREQSAISKAIEDSIKEKDLYEKSRLFTSLEELDMKTEDGCNYLFCFVLLKGMSQ</sequence>
<protein>
    <submittedName>
        <fullName evidence="1">Uncharacterized protein</fullName>
    </submittedName>
</protein>
<dbReference type="AlphaFoldDB" id="A0AAV1ZNG1"/>
<reference evidence="1 2" key="1">
    <citation type="submission" date="2024-04" db="EMBL/GenBank/DDBJ databases">
        <authorList>
            <person name="Rising A."/>
            <person name="Reimegard J."/>
            <person name="Sonavane S."/>
            <person name="Akerstrom W."/>
            <person name="Nylinder S."/>
            <person name="Hedman E."/>
            <person name="Kallberg Y."/>
        </authorList>
    </citation>
    <scope>NUCLEOTIDE SEQUENCE [LARGE SCALE GENOMIC DNA]</scope>
</reference>
<proteinExistence type="predicted"/>
<organism evidence="1 2">
    <name type="scientific">Larinioides sclopetarius</name>
    <dbReference type="NCBI Taxonomy" id="280406"/>
    <lineage>
        <taxon>Eukaryota</taxon>
        <taxon>Metazoa</taxon>
        <taxon>Ecdysozoa</taxon>
        <taxon>Arthropoda</taxon>
        <taxon>Chelicerata</taxon>
        <taxon>Arachnida</taxon>
        <taxon>Araneae</taxon>
        <taxon>Araneomorphae</taxon>
        <taxon>Entelegynae</taxon>
        <taxon>Araneoidea</taxon>
        <taxon>Araneidae</taxon>
        <taxon>Larinioides</taxon>
    </lineage>
</organism>
<evidence type="ECO:0000313" key="2">
    <source>
        <dbReference type="Proteomes" id="UP001497382"/>
    </source>
</evidence>
<dbReference type="Proteomes" id="UP001497382">
    <property type="component" value="Unassembled WGS sequence"/>
</dbReference>
<gene>
    <name evidence="1" type="ORF">LARSCL_LOCUS6534</name>
</gene>
<accession>A0AAV1ZNG1</accession>
<keyword evidence="2" id="KW-1185">Reference proteome</keyword>
<comment type="caution">
    <text evidence="1">The sequence shown here is derived from an EMBL/GenBank/DDBJ whole genome shotgun (WGS) entry which is preliminary data.</text>
</comment>
<feature type="non-terminal residue" evidence="1">
    <location>
        <position position="1"/>
    </location>
</feature>